<dbReference type="KEGG" id="laca:LAC1533_1963"/>
<reference evidence="2" key="1">
    <citation type="submission" date="2016-11" db="EMBL/GenBank/DDBJ databases">
        <authorList>
            <person name="Papadimitriou K."/>
        </authorList>
    </citation>
    <scope>NUCLEOTIDE SEQUENCE [LARGE SCALE GENOMIC DNA]</scope>
    <source>
        <strain evidence="2">ACA-DC 1533</strain>
    </source>
</reference>
<proteinExistence type="predicted"/>
<name>A0A1K1KR75_9LACO</name>
<evidence type="ECO:0000313" key="2">
    <source>
        <dbReference type="Proteomes" id="UP000190935"/>
    </source>
</evidence>
<accession>A0A1K1KR75</accession>
<dbReference type="AlphaFoldDB" id="A0A1K1KR75"/>
<dbReference type="EMBL" id="LT630287">
    <property type="protein sequence ID" value="SFV41386.1"/>
    <property type="molecule type" value="Genomic_DNA"/>
</dbReference>
<evidence type="ECO:0000313" key="1">
    <source>
        <dbReference type="EMBL" id="SFV41386.1"/>
    </source>
</evidence>
<sequence length="38" mass="4203">MIEFGSLSSGTDEMNYLKKTPLELALKTKKDPTFTIGP</sequence>
<dbReference type="Proteomes" id="UP000190935">
    <property type="component" value="Chromosome I"/>
</dbReference>
<organism evidence="1 2">
    <name type="scientific">Ligilactobacillus acidipiscis</name>
    <dbReference type="NCBI Taxonomy" id="89059"/>
    <lineage>
        <taxon>Bacteria</taxon>
        <taxon>Bacillati</taxon>
        <taxon>Bacillota</taxon>
        <taxon>Bacilli</taxon>
        <taxon>Lactobacillales</taxon>
        <taxon>Lactobacillaceae</taxon>
        <taxon>Ligilactobacillus</taxon>
    </lineage>
</organism>
<protein>
    <submittedName>
        <fullName evidence="1">Uncharacterized protein</fullName>
    </submittedName>
</protein>
<gene>
    <name evidence="1" type="ORF">LAC1533_1963</name>
</gene>